<reference evidence="3" key="2">
    <citation type="journal article" date="2013" name="G3 (Bethesda)">
        <title>Genomes of Ashbya fungi isolated from insects reveal four mating-type loci, numerous translocations, lack of transposons, and distinct gene duplications.</title>
        <authorList>
            <person name="Dietrich F.S."/>
            <person name="Voegeli S."/>
            <person name="Kuo S."/>
            <person name="Philippsen P."/>
        </authorList>
    </citation>
    <scope>GENOME REANNOTATION</scope>
    <source>
        <strain evidence="3">ATCC 10895 / CBS 109.51 / FGSC 9923 / NRRL Y-1056</strain>
    </source>
</reference>
<dbReference type="eggNOG" id="KOG2422">
    <property type="taxonomic scope" value="Eukaryota"/>
</dbReference>
<feature type="compositionally biased region" description="Basic and acidic residues" evidence="1">
    <location>
        <begin position="61"/>
        <end position="72"/>
    </location>
</feature>
<dbReference type="InParanoid" id="Q759I3"/>
<sequence>MSSRHVRRLAKDDLEATLAKLTGDTQPAKGTKKPQALPSQGNVFALFDAQDAEDEEEQVDAADKSSDVEQEARAPSVQGAASKKRNQRKKKKKNRQKAKPESDQESDGDFEEILREFQLKDAMASGPQEASQRLQSVSSDDEYDTASESSWTEGDIRKQEVMWDPAFTKFSDFTGFDDVFGGIEFKNLSPDTEFRALFGDLSPESVQDVDSMTSTHVSPQVLKQIQRMKRLVRNWGGKDRRSVPNGGVVRRLQFSKIKEDWLPTPRGEFIMTSLDRADLLDYEAWKSPADWADVLDVNVTKWQKHFSFYKFEPLSEDIHKKALTEFYLNVILHPDHEALINTISSKYPYHVPALLQVALILVRQGDSSNSNGLVERALFVFDRAIKNGIVFDGRQCQLPYIYFYNRQFYLAIFRYLQIISQRGAVGTASAWAKVLWSLSPLEDPLGVRYFIDHYVLLNKEYSYMLKLSRSSLVTDYRDWYTLGIALGSVVSHLHVSDKESARRELERAFKYHAVSLHALFTDVLLGSSVVDLAEHMTPTVEIEVKAYSVRMKAIWSDTALAWLHDEISNLLNRYHRAGDIEVVMPPSNIPGSGNHFFVDGIPIGLLRFAILSQESTVMAKIPERIWSSNEVFEFDVLPPKPTTIEFEDVVETINTFVKDDSLRMAHLSALQDEELLNQVRQLSLEQFLEQNPHTVMEDD</sequence>
<dbReference type="OMA" id="LEDPLGC"/>
<dbReference type="STRING" id="284811.Q759I3"/>
<dbReference type="PANTHER" id="PTHR22684">
    <property type="entry name" value="NULP1-RELATED"/>
    <property type="match status" value="1"/>
</dbReference>
<gene>
    <name evidence="2" type="ORF">AGOS_ADR305C</name>
</gene>
<dbReference type="GO" id="GO:0030674">
    <property type="term" value="F:protein-macromolecule adaptor activity"/>
    <property type="evidence" value="ECO:0007669"/>
    <property type="project" value="EnsemblFungi"/>
</dbReference>
<feature type="compositionally biased region" description="Basic residues" evidence="1">
    <location>
        <begin position="82"/>
        <end position="97"/>
    </location>
</feature>
<feature type="compositionally biased region" description="Polar residues" evidence="1">
    <location>
        <begin position="128"/>
        <end position="138"/>
    </location>
</feature>
<accession>Q759I3</accession>
<reference evidence="2 3" key="1">
    <citation type="journal article" date="2004" name="Science">
        <title>The Ashbya gossypii genome as a tool for mapping the ancient Saccharomyces cerevisiae genome.</title>
        <authorList>
            <person name="Dietrich F.S."/>
            <person name="Voegeli S."/>
            <person name="Brachat S."/>
            <person name="Lerch A."/>
            <person name="Gates K."/>
            <person name="Steiner S."/>
            <person name="Mohr C."/>
            <person name="Pohlmann R."/>
            <person name="Luedi P."/>
            <person name="Choi S."/>
            <person name="Wing R.A."/>
            <person name="Flavier A."/>
            <person name="Gaffney T.D."/>
            <person name="Philippsen P."/>
        </authorList>
    </citation>
    <scope>NUCLEOTIDE SEQUENCE [LARGE SCALE GENOMIC DNA]</scope>
    <source>
        <strain evidence="3">ATCC 10895 / CBS 109.51 / FGSC 9923 / NRRL Y-1056</strain>
    </source>
</reference>
<keyword evidence="3" id="KW-1185">Reference proteome</keyword>
<organism evidence="2 3">
    <name type="scientific">Eremothecium gossypii (strain ATCC 10895 / CBS 109.51 / FGSC 9923 / NRRL Y-1056)</name>
    <name type="common">Yeast</name>
    <name type="synonym">Ashbya gossypii</name>
    <dbReference type="NCBI Taxonomy" id="284811"/>
    <lineage>
        <taxon>Eukaryota</taxon>
        <taxon>Fungi</taxon>
        <taxon>Dikarya</taxon>
        <taxon>Ascomycota</taxon>
        <taxon>Saccharomycotina</taxon>
        <taxon>Saccharomycetes</taxon>
        <taxon>Saccharomycetales</taxon>
        <taxon>Saccharomycetaceae</taxon>
        <taxon>Eremothecium</taxon>
    </lineage>
</organism>
<dbReference type="OrthoDB" id="205993at2759"/>
<dbReference type="KEGG" id="ago:AGOS_ADR305C"/>
<evidence type="ECO:0000313" key="2">
    <source>
        <dbReference type="EMBL" id="AAS52225.2"/>
    </source>
</evidence>
<feature type="region of interest" description="Disordered" evidence="1">
    <location>
        <begin position="1"/>
        <end position="153"/>
    </location>
</feature>
<dbReference type="FunCoup" id="Q759I3">
    <property type="interactions" value="67"/>
</dbReference>
<dbReference type="HOGENOM" id="CLU_008321_1_1_1"/>
<dbReference type="Pfam" id="PF04910">
    <property type="entry name" value="Tcf25"/>
    <property type="match status" value="1"/>
</dbReference>
<dbReference type="InterPro" id="IPR006994">
    <property type="entry name" value="TCF25/Rqc1"/>
</dbReference>
<evidence type="ECO:0000256" key="1">
    <source>
        <dbReference type="SAM" id="MobiDB-lite"/>
    </source>
</evidence>
<feature type="compositionally biased region" description="Acidic residues" evidence="1">
    <location>
        <begin position="50"/>
        <end position="60"/>
    </location>
</feature>
<evidence type="ECO:0000313" key="3">
    <source>
        <dbReference type="Proteomes" id="UP000000591"/>
    </source>
</evidence>
<dbReference type="GO" id="GO:0072344">
    <property type="term" value="P:rescue of stalled ribosome"/>
    <property type="evidence" value="ECO:0000318"/>
    <property type="project" value="GO_Central"/>
</dbReference>
<dbReference type="Proteomes" id="UP000000591">
    <property type="component" value="Chromosome IV"/>
</dbReference>
<dbReference type="RefSeq" id="NP_984401.2">
    <property type="nucleotide sequence ID" value="NM_209754.2"/>
</dbReference>
<dbReference type="EMBL" id="AE016817">
    <property type="protein sequence ID" value="AAS52225.2"/>
    <property type="molecule type" value="Genomic_DNA"/>
</dbReference>
<dbReference type="PANTHER" id="PTHR22684:SF0">
    <property type="entry name" value="RIBOSOME QUALITY CONTROL COMPLEX SUBUNIT TCF25"/>
    <property type="match status" value="1"/>
</dbReference>
<name>Q759I3_EREGS</name>
<dbReference type="GO" id="GO:1990112">
    <property type="term" value="C:RQC complex"/>
    <property type="evidence" value="ECO:0000318"/>
    <property type="project" value="GO_Central"/>
</dbReference>
<dbReference type="GeneID" id="4620567"/>
<dbReference type="AlphaFoldDB" id="Q759I3"/>
<proteinExistence type="predicted"/>
<protein>
    <submittedName>
        <fullName evidence="2">ADR305Cp</fullName>
    </submittedName>
</protein>
<dbReference type="GO" id="GO:1990116">
    <property type="term" value="P:ribosome-associated ubiquitin-dependent protein catabolic process"/>
    <property type="evidence" value="ECO:0000318"/>
    <property type="project" value="GO_Central"/>
</dbReference>